<evidence type="ECO:0000313" key="1">
    <source>
        <dbReference type="EMBL" id="EEG29434.1"/>
    </source>
</evidence>
<protein>
    <submittedName>
        <fullName evidence="1">Uncharacterized protein</fullName>
    </submittedName>
</protein>
<proteinExistence type="predicted"/>
<dbReference type="EMBL" id="ACEC01000102">
    <property type="protein sequence ID" value="EEG29434.1"/>
    <property type="molecule type" value="Genomic_DNA"/>
</dbReference>
<reference evidence="1 2" key="1">
    <citation type="submission" date="2009-01" db="EMBL/GenBank/DDBJ databases">
        <authorList>
            <person name="Fulton L."/>
            <person name="Clifton S."/>
            <person name="Fulton B."/>
            <person name="Xu J."/>
            <person name="Minx P."/>
            <person name="Pepin K.H."/>
            <person name="Johnson M."/>
            <person name="Bhonagiri V."/>
            <person name="Nash W.E."/>
            <person name="Mardis E.R."/>
            <person name="Wilson R.K."/>
        </authorList>
    </citation>
    <scope>NUCLEOTIDE SEQUENCE [LARGE SCALE GENOMIC DNA]</scope>
    <source>
        <strain evidence="1 2">DSM 5476</strain>
    </source>
</reference>
<organism evidence="1 2">
    <name type="scientific">[Clostridium] methylpentosum DSM 5476</name>
    <dbReference type="NCBI Taxonomy" id="537013"/>
    <lineage>
        <taxon>Bacteria</taxon>
        <taxon>Bacillati</taxon>
        <taxon>Bacillota</taxon>
        <taxon>Clostridia</taxon>
        <taxon>Eubacteriales</taxon>
        <taxon>Oscillospiraceae</taxon>
        <taxon>Oscillospiraceae incertae sedis</taxon>
    </lineage>
</organism>
<comment type="caution">
    <text evidence="1">The sequence shown here is derived from an EMBL/GenBank/DDBJ whole genome shotgun (WGS) entry which is preliminary data.</text>
</comment>
<evidence type="ECO:0000313" key="2">
    <source>
        <dbReference type="Proteomes" id="UP000003340"/>
    </source>
</evidence>
<dbReference type="Proteomes" id="UP000003340">
    <property type="component" value="Unassembled WGS sequence"/>
</dbReference>
<dbReference type="AlphaFoldDB" id="C0EGF8"/>
<name>C0EGF8_9FIRM</name>
<gene>
    <name evidence="1" type="ORF">CLOSTMETH_02951</name>
</gene>
<reference evidence="1 2" key="2">
    <citation type="submission" date="2009-02" db="EMBL/GenBank/DDBJ databases">
        <title>Draft genome sequence of Clostridium methylpentosum (DSM 5476).</title>
        <authorList>
            <person name="Sudarsanam P."/>
            <person name="Ley R."/>
            <person name="Guruge J."/>
            <person name="Turnbaugh P.J."/>
            <person name="Mahowald M."/>
            <person name="Liep D."/>
            <person name="Gordon J."/>
        </authorList>
    </citation>
    <scope>NUCLEOTIDE SEQUENCE [LARGE SCALE GENOMIC DNA]</scope>
    <source>
        <strain evidence="1 2">DSM 5476</strain>
    </source>
</reference>
<accession>C0EGF8</accession>
<sequence>MKTEITAPKDFLPSATGSLVVESKPRQLGAETPKQERRSNCCCFLAAVEAQQITVSREI</sequence>
<keyword evidence="2" id="KW-1185">Reference proteome</keyword>
<dbReference type="HOGENOM" id="CLU_2952209_0_0_9"/>